<keyword evidence="4" id="KW-0732">Signal</keyword>
<evidence type="ECO:0000256" key="3">
    <source>
        <dbReference type="ARBA" id="ARBA00022448"/>
    </source>
</evidence>
<dbReference type="RefSeq" id="WP_341878251.1">
    <property type="nucleotide sequence ID" value="NZ_CP121687.1"/>
</dbReference>
<gene>
    <name evidence="6" type="ORF">QBE51_07195</name>
</gene>
<accession>A0ABZ2YB99</accession>
<protein>
    <submittedName>
        <fullName evidence="6">Sugar ABC transporter substrate-binding protein</fullName>
    </submittedName>
</protein>
<comment type="subcellular location">
    <subcellularLocation>
        <location evidence="1">Cell envelope</location>
    </subcellularLocation>
</comment>
<evidence type="ECO:0000256" key="5">
    <source>
        <dbReference type="SAM" id="Phobius"/>
    </source>
</evidence>
<dbReference type="InterPro" id="IPR006059">
    <property type="entry name" value="SBP"/>
</dbReference>
<dbReference type="Pfam" id="PF01547">
    <property type="entry name" value="SBP_bac_1"/>
    <property type="match status" value="1"/>
</dbReference>
<organism evidence="6 7">
    <name type="scientific">Defluviitalea saccharophila</name>
    <dbReference type="NCBI Taxonomy" id="879970"/>
    <lineage>
        <taxon>Bacteria</taxon>
        <taxon>Bacillati</taxon>
        <taxon>Bacillota</taxon>
        <taxon>Clostridia</taxon>
        <taxon>Lachnospirales</taxon>
        <taxon>Defluviitaleaceae</taxon>
        <taxon>Defluviitalea</taxon>
    </lineage>
</organism>
<keyword evidence="7" id="KW-1185">Reference proteome</keyword>
<keyword evidence="5" id="KW-0472">Membrane</keyword>
<dbReference type="CDD" id="cd13585">
    <property type="entry name" value="PBP2_TMBP_like"/>
    <property type="match status" value="1"/>
</dbReference>
<dbReference type="PANTHER" id="PTHR43649">
    <property type="entry name" value="ARABINOSE-BINDING PROTEIN-RELATED"/>
    <property type="match status" value="1"/>
</dbReference>
<dbReference type="Proteomes" id="UP001486565">
    <property type="component" value="Chromosome"/>
</dbReference>
<reference evidence="6 7" key="1">
    <citation type="submission" date="2023-03" db="EMBL/GenBank/DDBJ databases">
        <title>Novel Species.</title>
        <authorList>
            <person name="Ma S."/>
        </authorList>
    </citation>
    <scope>NUCLEOTIDE SEQUENCE [LARGE SCALE GENOMIC DNA]</scope>
    <source>
        <strain evidence="6 7">LIND6LT2</strain>
    </source>
</reference>
<dbReference type="Gene3D" id="3.40.190.10">
    <property type="entry name" value="Periplasmic binding protein-like II"/>
    <property type="match status" value="1"/>
</dbReference>
<name>A0ABZ2YB99_9FIRM</name>
<keyword evidence="5" id="KW-0812">Transmembrane</keyword>
<evidence type="ECO:0000313" key="7">
    <source>
        <dbReference type="Proteomes" id="UP001486565"/>
    </source>
</evidence>
<dbReference type="PANTHER" id="PTHR43649:SF31">
    <property type="entry name" value="SN-GLYCEROL-3-PHOSPHATE-BINDING PERIPLASMIC PROTEIN UGPB"/>
    <property type="match status" value="1"/>
</dbReference>
<dbReference type="EMBL" id="CP121687">
    <property type="protein sequence ID" value="WZL71288.1"/>
    <property type="molecule type" value="Genomic_DNA"/>
</dbReference>
<evidence type="ECO:0000256" key="4">
    <source>
        <dbReference type="ARBA" id="ARBA00022729"/>
    </source>
</evidence>
<sequence length="440" mass="51200">MHKIKGIVAEIVFIVVTLIIIGIIGHYKKNQYIVLEFGIFSGNAYDVPNTNVNSYQIVDEAIEEFQKLHPKIKIKYSRVGTLKNDYPEWLSGKIIEGKEPDIFVVQEGDFNTFASIGIMKDLGPLISKDKNFDIHRMYDNAIRSGQLDGIQYALPREVEPTLMFVNKTLLKKENIEMPKNDWTWEDFYEICKRVTKDTDGDGKIDQFGTVDFTWEDGVYTNGQQLFTKDGKRALFTQPEVLKAIQFVKEINALNQNMKVTIDDFDKGKVAFRPFPFSWYRVYKSYPYRVIRYDDFEWECVKLPKGPNGNNASELHSFLIGISSRTKHEKEAWEFLKFMVYHPQSQMNVFKYSQGVPALREVTESKDADEELRRYNPDEEISVDTRVLGEVIEQSIVTPRFHKYEKAMDMADKAIYQIINGEDDIEKTLEKLNEDLNEFLN</sequence>
<evidence type="ECO:0000313" key="6">
    <source>
        <dbReference type="EMBL" id="WZL71288.1"/>
    </source>
</evidence>
<keyword evidence="3" id="KW-0813">Transport</keyword>
<keyword evidence="5" id="KW-1133">Transmembrane helix</keyword>
<evidence type="ECO:0000256" key="2">
    <source>
        <dbReference type="ARBA" id="ARBA00008520"/>
    </source>
</evidence>
<feature type="transmembrane region" description="Helical" evidence="5">
    <location>
        <begin position="7"/>
        <end position="27"/>
    </location>
</feature>
<dbReference type="SUPFAM" id="SSF53850">
    <property type="entry name" value="Periplasmic binding protein-like II"/>
    <property type="match status" value="1"/>
</dbReference>
<comment type="similarity">
    <text evidence="2">Belongs to the bacterial solute-binding protein 1 family.</text>
</comment>
<proteinExistence type="inferred from homology"/>
<evidence type="ECO:0000256" key="1">
    <source>
        <dbReference type="ARBA" id="ARBA00004196"/>
    </source>
</evidence>
<dbReference type="InterPro" id="IPR050490">
    <property type="entry name" value="Bact_solute-bd_prot1"/>
</dbReference>